<evidence type="ECO:0000313" key="1">
    <source>
        <dbReference type="EMBL" id="OKL44828.1"/>
    </source>
</evidence>
<accession>A0A1U7JJF6</accession>
<gene>
    <name evidence="1" type="ORF">A3843_05880</name>
</gene>
<proteinExistence type="predicted"/>
<dbReference type="Proteomes" id="UP000185783">
    <property type="component" value="Unassembled WGS sequence"/>
</dbReference>
<dbReference type="EMBL" id="LVVZ01000010">
    <property type="protein sequence ID" value="OKL44828.1"/>
    <property type="molecule type" value="Genomic_DNA"/>
</dbReference>
<dbReference type="OrthoDB" id="7427667at2"/>
<reference evidence="1 2" key="1">
    <citation type="submission" date="2016-03" db="EMBL/GenBank/DDBJ databases">
        <title>Genome sequence of Nesiotobacter sp. nov., a moderately halophilic alphaproteobacterium isolated from the Yellow Sea, China.</title>
        <authorList>
            <person name="Zhang G."/>
            <person name="Zhang R."/>
        </authorList>
    </citation>
    <scope>NUCLEOTIDE SEQUENCE [LARGE SCALE GENOMIC DNA]</scope>
    <source>
        <strain evidence="1 2">WB1-6</strain>
    </source>
</reference>
<dbReference type="RefSeq" id="WP_051269132.1">
    <property type="nucleotide sequence ID" value="NZ_LVVZ01000010.1"/>
</dbReference>
<dbReference type="AlphaFoldDB" id="A0A1U7JJF6"/>
<organism evidence="1 2">
    <name type="scientific">Pseudovibrio exalbescens</name>
    <dbReference type="NCBI Taxonomy" id="197461"/>
    <lineage>
        <taxon>Bacteria</taxon>
        <taxon>Pseudomonadati</taxon>
        <taxon>Pseudomonadota</taxon>
        <taxon>Alphaproteobacteria</taxon>
        <taxon>Hyphomicrobiales</taxon>
        <taxon>Stappiaceae</taxon>
        <taxon>Pseudovibrio</taxon>
    </lineage>
</organism>
<evidence type="ECO:0000313" key="2">
    <source>
        <dbReference type="Proteomes" id="UP000185783"/>
    </source>
</evidence>
<comment type="caution">
    <text evidence="1">The sequence shown here is derived from an EMBL/GenBank/DDBJ whole genome shotgun (WGS) entry which is preliminary data.</text>
</comment>
<keyword evidence="2" id="KW-1185">Reference proteome</keyword>
<name>A0A1U7JJF6_9HYPH</name>
<protein>
    <submittedName>
        <fullName evidence="1">Uncharacterized protein</fullName>
    </submittedName>
</protein>
<sequence length="167" mass="18667">MDRIETGLNLIGDCQLAKIYDRESAAEWLCEGYQDIQVWVSGGQERFYVSFGAAADEEPAAFQTLEPRNQPGERVEWVLEDGQPVATILRWFTQVQEGLKRTSIYRGEVLVVTQLGEGQTCHIGYIDALATQNPYELARDTARLLAGIWDCQQAPKLLGRGGRSLGF</sequence>